<dbReference type="Proteomes" id="UP000829685">
    <property type="component" value="Unassembled WGS sequence"/>
</dbReference>
<dbReference type="SUPFAM" id="SSF109604">
    <property type="entry name" value="HD-domain/PDEase-like"/>
    <property type="match status" value="1"/>
</dbReference>
<accession>A0A9P9WT22</accession>
<reference evidence="2" key="1">
    <citation type="submission" date="2021-03" db="EMBL/GenBank/DDBJ databases">
        <title>Revisited historic fungal species revealed as producer of novel bioactive compounds through whole genome sequencing and comparative genomics.</title>
        <authorList>
            <person name="Vignolle G.A."/>
            <person name="Hochenegger N."/>
            <person name="Mach R.L."/>
            <person name="Mach-Aigner A.R."/>
            <person name="Javad Rahimi M."/>
            <person name="Salim K.A."/>
            <person name="Chan C.M."/>
            <person name="Lim L.B.L."/>
            <person name="Cai F."/>
            <person name="Druzhinina I.S."/>
            <person name="U'Ren J.M."/>
            <person name="Derntl C."/>
        </authorList>
    </citation>
    <scope>NUCLEOTIDE SEQUENCE</scope>
    <source>
        <strain evidence="2">TUCIM 5799</strain>
    </source>
</reference>
<sequence>MSPSGLPDIPKINLSFPLVPLAVKAFEYTKEHTSETLYNHTARTAYWALILAKKLPQFANIDVEVAVVLSILHDVGMATDKGMLKKELRFEVDGANIARTWLTGQLAEEGGGWDAHRVQLLWDAIALHTTPSIALHKQPEVALMLMATMADLSGPNFQGGGLITLDEYKEVVRVFPVVELGVANTKATMCGLCRDRTEASFDTLASEFGRRFGVDGQGGGKDEYEKEREQAIGGLVDQIIKGVGYVEQLGKEIAQEASQ</sequence>
<organism evidence="2 3">
    <name type="scientific">Neoarthrinium moseri</name>
    <dbReference type="NCBI Taxonomy" id="1658444"/>
    <lineage>
        <taxon>Eukaryota</taxon>
        <taxon>Fungi</taxon>
        <taxon>Dikarya</taxon>
        <taxon>Ascomycota</taxon>
        <taxon>Pezizomycotina</taxon>
        <taxon>Sordariomycetes</taxon>
        <taxon>Xylariomycetidae</taxon>
        <taxon>Amphisphaeriales</taxon>
        <taxon>Apiosporaceae</taxon>
        <taxon>Neoarthrinium</taxon>
    </lineage>
</organism>
<dbReference type="InterPro" id="IPR006674">
    <property type="entry name" value="HD_domain"/>
</dbReference>
<evidence type="ECO:0000313" key="2">
    <source>
        <dbReference type="EMBL" id="KAI1878822.1"/>
    </source>
</evidence>
<evidence type="ECO:0000259" key="1">
    <source>
        <dbReference type="Pfam" id="PF01966"/>
    </source>
</evidence>
<comment type="caution">
    <text evidence="2">The sequence shown here is derived from an EMBL/GenBank/DDBJ whole genome shotgun (WGS) entry which is preliminary data.</text>
</comment>
<dbReference type="CDD" id="cd00077">
    <property type="entry name" value="HDc"/>
    <property type="match status" value="1"/>
</dbReference>
<feature type="domain" description="HD" evidence="1">
    <location>
        <begin position="38"/>
        <end position="133"/>
    </location>
</feature>
<dbReference type="AlphaFoldDB" id="A0A9P9WT22"/>
<protein>
    <recommendedName>
        <fullName evidence="1">HD domain-containing protein</fullName>
    </recommendedName>
</protein>
<dbReference type="Gene3D" id="1.10.3210.10">
    <property type="entry name" value="Hypothetical protein af1432"/>
    <property type="match status" value="1"/>
</dbReference>
<dbReference type="EMBL" id="JAFIMR010000005">
    <property type="protein sequence ID" value="KAI1878822.1"/>
    <property type="molecule type" value="Genomic_DNA"/>
</dbReference>
<dbReference type="InterPro" id="IPR003607">
    <property type="entry name" value="HD/PDEase_dom"/>
</dbReference>
<evidence type="ECO:0000313" key="3">
    <source>
        <dbReference type="Proteomes" id="UP000829685"/>
    </source>
</evidence>
<dbReference type="PANTHER" id="PTHR35569:SF1">
    <property type="entry name" value="CYANAMIDE HYDRATASE DDI2-RELATED"/>
    <property type="match status" value="1"/>
</dbReference>
<dbReference type="PANTHER" id="PTHR35569">
    <property type="entry name" value="CYANAMIDE HYDRATASE DDI2-RELATED"/>
    <property type="match status" value="1"/>
</dbReference>
<gene>
    <name evidence="2" type="ORF">JX265_002999</name>
</gene>
<dbReference type="Pfam" id="PF01966">
    <property type="entry name" value="HD"/>
    <property type="match status" value="1"/>
</dbReference>
<proteinExistence type="predicted"/>
<name>A0A9P9WT22_9PEZI</name>
<keyword evidence="3" id="KW-1185">Reference proteome</keyword>